<dbReference type="InterPro" id="IPR021617">
    <property type="entry name" value="DUF3231"/>
</dbReference>
<name>A0A9X3WHD0_9BACI</name>
<dbReference type="Gene3D" id="1.20.1260.10">
    <property type="match status" value="2"/>
</dbReference>
<dbReference type="InterPro" id="IPR012347">
    <property type="entry name" value="Ferritin-like"/>
</dbReference>
<protein>
    <submittedName>
        <fullName evidence="1">DUF3231 family protein</fullName>
    </submittedName>
</protein>
<dbReference type="AlphaFoldDB" id="A0A9X3WHD0"/>
<dbReference type="EMBL" id="JAMQKC010000036">
    <property type="protein sequence ID" value="MDC3418623.1"/>
    <property type="molecule type" value="Genomic_DNA"/>
</dbReference>
<gene>
    <name evidence="1" type="ORF">NC799_17335</name>
</gene>
<sequence length="332" mass="37436">MKHNPDLTSSELANVWSAYMADSTNVCVMKHFLNHVQDPEVKRIVEYAKGLSESNLKALSGIFKDESIPIPQGFTDDDYNQEAPRLYSDTYYLRYLQYFARSGMGIIGMANGTSYRKDIRKFFSMALAESALLYERVVQLMEKKGIFVRSPFIPYPKKVDYIQEENFLAGYLTLHKRPLLAIEINHISNNIEANYIGRTLIDGFVQVAQTKEVRKHFENGVEIATEIIKTLEAFLEESHTSTPYSSDSVISGSTTPPFSEKMMVSMSSALVGVSLSNIGMGISYSMRSDIIGEYTQLMTRVGKYAAAGAKLAIKHGWMEKPPQTLDRDRLIN</sequence>
<evidence type="ECO:0000313" key="1">
    <source>
        <dbReference type="EMBL" id="MDC3418623.1"/>
    </source>
</evidence>
<dbReference type="Pfam" id="PF11553">
    <property type="entry name" value="DUF3231"/>
    <property type="match status" value="2"/>
</dbReference>
<keyword evidence="2" id="KW-1185">Reference proteome</keyword>
<evidence type="ECO:0000313" key="2">
    <source>
        <dbReference type="Proteomes" id="UP001145069"/>
    </source>
</evidence>
<organism evidence="1 2">
    <name type="scientific">Aquibacillus salsiterrae</name>
    <dbReference type="NCBI Taxonomy" id="2950439"/>
    <lineage>
        <taxon>Bacteria</taxon>
        <taxon>Bacillati</taxon>
        <taxon>Bacillota</taxon>
        <taxon>Bacilli</taxon>
        <taxon>Bacillales</taxon>
        <taxon>Bacillaceae</taxon>
        <taxon>Aquibacillus</taxon>
    </lineage>
</organism>
<accession>A0A9X3WHD0</accession>
<dbReference type="Proteomes" id="UP001145069">
    <property type="component" value="Unassembled WGS sequence"/>
</dbReference>
<dbReference type="RefSeq" id="WP_272447692.1">
    <property type="nucleotide sequence ID" value="NZ_JAMQKC010000036.1"/>
</dbReference>
<proteinExistence type="predicted"/>
<reference evidence="1" key="1">
    <citation type="submission" date="2022-06" db="EMBL/GenBank/DDBJ databases">
        <title>Aquibacillus sp. a new bacterium isolated from soil saline samples.</title>
        <authorList>
            <person name="Galisteo C."/>
            <person name="De La Haba R."/>
            <person name="Sanchez-Porro C."/>
            <person name="Ventosa A."/>
        </authorList>
    </citation>
    <scope>NUCLEOTIDE SEQUENCE</scope>
    <source>
        <strain evidence="1">3ASR75-54</strain>
    </source>
</reference>
<comment type="caution">
    <text evidence="1">The sequence shown here is derived from an EMBL/GenBank/DDBJ whole genome shotgun (WGS) entry which is preliminary data.</text>
</comment>